<dbReference type="PANTHER" id="PTHR10146">
    <property type="entry name" value="PROLINE SYNTHETASE CO-TRANSCRIBED BACTERIAL HOMOLOG PROTEIN"/>
    <property type="match status" value="1"/>
</dbReference>
<comment type="caution">
    <text evidence="3">The sequence shown here is derived from an EMBL/GenBank/DDBJ whole genome shotgun (WGS) entry which is preliminary data.</text>
</comment>
<dbReference type="AlphaFoldDB" id="A0A645ABN6"/>
<accession>A0A645ABN6</accession>
<dbReference type="PANTHER" id="PTHR10146:SF14">
    <property type="entry name" value="PYRIDOXAL PHOSPHATE HOMEOSTASIS PROTEIN"/>
    <property type="match status" value="1"/>
</dbReference>
<dbReference type="SUPFAM" id="SSF51419">
    <property type="entry name" value="PLP-binding barrel"/>
    <property type="match status" value="1"/>
</dbReference>
<dbReference type="EMBL" id="VSSQ01012030">
    <property type="protein sequence ID" value="MPM48273.1"/>
    <property type="molecule type" value="Genomic_DNA"/>
</dbReference>
<dbReference type="InterPro" id="IPR011078">
    <property type="entry name" value="PyrdxlP_homeostasis"/>
</dbReference>
<dbReference type="Gene3D" id="3.20.20.10">
    <property type="entry name" value="Alanine racemase"/>
    <property type="match status" value="1"/>
</dbReference>
<dbReference type="GO" id="GO:0030170">
    <property type="term" value="F:pyridoxal phosphate binding"/>
    <property type="evidence" value="ECO:0007669"/>
    <property type="project" value="InterPro"/>
</dbReference>
<reference evidence="3" key="1">
    <citation type="submission" date="2019-08" db="EMBL/GenBank/DDBJ databases">
        <authorList>
            <person name="Kucharzyk K."/>
            <person name="Murdoch R.W."/>
            <person name="Higgins S."/>
            <person name="Loffler F."/>
        </authorList>
    </citation>
    <scope>NUCLEOTIDE SEQUENCE</scope>
</reference>
<keyword evidence="1" id="KW-0663">Pyridoxal phosphate</keyword>
<dbReference type="FunFam" id="3.20.20.10:FF:000018">
    <property type="entry name" value="Pyridoxal phosphate homeostasis protein"/>
    <property type="match status" value="1"/>
</dbReference>
<feature type="domain" description="Alanine racemase N-terminal" evidence="2">
    <location>
        <begin position="9"/>
        <end position="227"/>
    </location>
</feature>
<dbReference type="NCBIfam" id="TIGR00044">
    <property type="entry name" value="YggS family pyridoxal phosphate-dependent enzyme"/>
    <property type="match status" value="1"/>
</dbReference>
<name>A0A645ABN6_9ZZZZ</name>
<dbReference type="InterPro" id="IPR001608">
    <property type="entry name" value="Ala_racemase_N"/>
</dbReference>
<evidence type="ECO:0000259" key="2">
    <source>
        <dbReference type="Pfam" id="PF01168"/>
    </source>
</evidence>
<dbReference type="HAMAP" id="MF_02087">
    <property type="entry name" value="PLP_homeostasis"/>
    <property type="match status" value="1"/>
</dbReference>
<gene>
    <name evidence="3" type="ORF">SDC9_94997</name>
</gene>
<sequence>MSIKDNIISIKQNIDDIRKESNRQEQVNLMAVTKTVDVDKVLEAIDAGITDIGENKPQELARKYEVIGDKVRYHLIGTLQTNKVKYIIDKAYMIHSLDRIALCEEIQKRAEKIDKVINCLVQVNISKEESKHGLEEEFVIDFIKNVSTNYKNIRIKGLMTMAPFIDDEEEIRKAFKGLKNLSLKIEDLNLSNVEMDTLSMGMSHDYKIAIEEGATIIRVGTSIFGQRNYNK</sequence>
<protein>
    <submittedName>
        <fullName evidence="3">Pyridoxal phosphate homeostasis protein</fullName>
    </submittedName>
</protein>
<dbReference type="Pfam" id="PF01168">
    <property type="entry name" value="Ala_racemase_N"/>
    <property type="match status" value="1"/>
</dbReference>
<organism evidence="3">
    <name type="scientific">bioreactor metagenome</name>
    <dbReference type="NCBI Taxonomy" id="1076179"/>
    <lineage>
        <taxon>unclassified sequences</taxon>
        <taxon>metagenomes</taxon>
        <taxon>ecological metagenomes</taxon>
    </lineage>
</organism>
<evidence type="ECO:0000313" key="3">
    <source>
        <dbReference type="EMBL" id="MPM48273.1"/>
    </source>
</evidence>
<dbReference type="InterPro" id="IPR029066">
    <property type="entry name" value="PLP-binding_barrel"/>
</dbReference>
<evidence type="ECO:0000256" key="1">
    <source>
        <dbReference type="ARBA" id="ARBA00022898"/>
    </source>
</evidence>
<dbReference type="PIRSF" id="PIRSF004848">
    <property type="entry name" value="YBL036c_PLPDEIII"/>
    <property type="match status" value="1"/>
</dbReference>
<dbReference type="CDD" id="cd00635">
    <property type="entry name" value="PLPDE_III_YBL036c_like"/>
    <property type="match status" value="1"/>
</dbReference>
<proteinExistence type="inferred from homology"/>